<keyword evidence="2" id="KW-0031">Aminopeptidase</keyword>
<reference evidence="3" key="1">
    <citation type="submission" date="2015-08" db="EMBL/GenBank/DDBJ databases">
        <authorList>
            <person name="Varghese N."/>
        </authorList>
    </citation>
    <scope>NUCLEOTIDE SEQUENCE [LARGE SCALE GENOMIC DNA]</scope>
    <source>
        <strain evidence="3">DSM 27808</strain>
    </source>
</reference>
<sequence>MSIHNTNRLVILIFMACLMVPFSIAAKPSSQYVPAEQQAKLIDQLLQQRVKQLLPQLMRRADIDMWLLISREYNEDPVLRTLLPSDWFSARRRTILVFFDRGIDANGVDLGVEALAVARYDVGDVFRKAWNPEQQPNQWQALQVIISERQPRRIGINTSTDFAQADGLTLTDYRELILNLTPEQSQRLVSAEALAVGWLETRIAEEVPHYQQAVSIAHDIIAEGFSNAVVQVGETTTSDIEWWFLNAIKQRGLSAWFPPTVTLQRQGNKTPRLSNQVVQAGDLLHVDIGLTYLRLNTDTQQHAYVLPKGQTEAPASLRQALQNGNKLQDILTAQFNVGRTGNQVLAQARSKALSEQLRPLIYSHPIGYYGHGSGPTIGMWDNQADTKGTGDYPLFANTAYSIELSNTTYSESWQQDVVIMLEEDAFYDGERVQYLNGRQRAFHLIRE</sequence>
<evidence type="ECO:0000313" key="3">
    <source>
        <dbReference type="Proteomes" id="UP000182598"/>
    </source>
</evidence>
<dbReference type="GO" id="GO:0004177">
    <property type="term" value="F:aminopeptidase activity"/>
    <property type="evidence" value="ECO:0007669"/>
    <property type="project" value="UniProtKB-KW"/>
</dbReference>
<dbReference type="Pfam" id="PF00557">
    <property type="entry name" value="Peptidase_M24"/>
    <property type="match status" value="1"/>
</dbReference>
<gene>
    <name evidence="2" type="ORF">Ga0061064_2219</name>
</gene>
<keyword evidence="2" id="KW-0645">Protease</keyword>
<dbReference type="Proteomes" id="UP000182598">
    <property type="component" value="Unassembled WGS sequence"/>
</dbReference>
<protein>
    <submittedName>
        <fullName evidence="2">Xaa-Pro aminopeptidase</fullName>
    </submittedName>
</protein>
<dbReference type="RefSeq" id="WP_055439850.1">
    <property type="nucleotide sequence ID" value="NZ_CYHB01000010.1"/>
</dbReference>
<name>A0A0K6HBV3_9GAMM</name>
<proteinExistence type="predicted"/>
<dbReference type="InterPro" id="IPR000994">
    <property type="entry name" value="Pept_M24"/>
</dbReference>
<keyword evidence="2" id="KW-0378">Hydrolase</keyword>
<feature type="domain" description="Peptidase M24" evidence="1">
    <location>
        <begin position="215"/>
        <end position="404"/>
    </location>
</feature>
<accession>A0A0K6HBV3</accession>
<dbReference type="EMBL" id="CYHB01000010">
    <property type="protein sequence ID" value="CUA88470.1"/>
    <property type="molecule type" value="Genomic_DNA"/>
</dbReference>
<keyword evidence="3" id="KW-1185">Reference proteome</keyword>
<evidence type="ECO:0000259" key="1">
    <source>
        <dbReference type="Pfam" id="PF00557"/>
    </source>
</evidence>
<dbReference type="Gene3D" id="3.90.230.10">
    <property type="entry name" value="Creatinase/methionine aminopeptidase superfamily"/>
    <property type="match status" value="1"/>
</dbReference>
<evidence type="ECO:0000313" key="2">
    <source>
        <dbReference type="EMBL" id="CUA88470.1"/>
    </source>
</evidence>
<dbReference type="SUPFAM" id="SSF55920">
    <property type="entry name" value="Creatinase/aminopeptidase"/>
    <property type="match status" value="1"/>
</dbReference>
<organism evidence="2 3">
    <name type="scientific">Pseudidiomarina woesei</name>
    <dbReference type="NCBI Taxonomy" id="1381080"/>
    <lineage>
        <taxon>Bacteria</taxon>
        <taxon>Pseudomonadati</taxon>
        <taxon>Pseudomonadota</taxon>
        <taxon>Gammaproteobacteria</taxon>
        <taxon>Alteromonadales</taxon>
        <taxon>Idiomarinaceae</taxon>
        <taxon>Pseudidiomarina</taxon>
    </lineage>
</organism>
<dbReference type="AlphaFoldDB" id="A0A0K6HBV3"/>
<dbReference type="InterPro" id="IPR036005">
    <property type="entry name" value="Creatinase/aminopeptidase-like"/>
</dbReference>